<protein>
    <submittedName>
        <fullName evidence="2">Uncharacterized protein</fullName>
    </submittedName>
</protein>
<feature type="chain" id="PRO_5043009277" evidence="1">
    <location>
        <begin position="21"/>
        <end position="269"/>
    </location>
</feature>
<keyword evidence="3" id="KW-1185">Reference proteome</keyword>
<comment type="caution">
    <text evidence="2">The sequence shown here is derived from an EMBL/GenBank/DDBJ whole genome shotgun (WGS) entry which is preliminary data.</text>
</comment>
<dbReference type="EMBL" id="JAYMYQ010000011">
    <property type="protein sequence ID" value="KAK7306273.1"/>
    <property type="molecule type" value="Genomic_DNA"/>
</dbReference>
<evidence type="ECO:0000313" key="2">
    <source>
        <dbReference type="EMBL" id="KAK7306273.1"/>
    </source>
</evidence>
<proteinExistence type="predicted"/>
<dbReference type="Proteomes" id="UP001367508">
    <property type="component" value="Unassembled WGS sequence"/>
</dbReference>
<evidence type="ECO:0000256" key="1">
    <source>
        <dbReference type="SAM" id="SignalP"/>
    </source>
</evidence>
<sequence>MVGSGGLGFVISMVSLVIHANNLIQEDEELVRDHYTLGGSCKKPSSPLPTHWVMRGKTLLGLKDPGVQVCKIPSIVVFRNYVLMEFIPTQAVREAFRLEPHAMSIHIVPQILKHAPMTCQETTHHLALSQSVHRPGALVGDVVRTPPGLGFETHQSSGDRRFSWIFLSRLWIGGRTVDRDLVTGSENKAGKESFFLEPLDFTDGIQKLRGRVSCFGFKIFGSCCPEDNEKPLEIRLISDRIQFSVNKSLCITQDPPYPGKGSNMGLTCG</sequence>
<feature type="signal peptide" evidence="1">
    <location>
        <begin position="1"/>
        <end position="20"/>
    </location>
</feature>
<evidence type="ECO:0000313" key="3">
    <source>
        <dbReference type="Proteomes" id="UP001367508"/>
    </source>
</evidence>
<reference evidence="2 3" key="1">
    <citation type="submission" date="2024-01" db="EMBL/GenBank/DDBJ databases">
        <title>The genomes of 5 underutilized Papilionoideae crops provide insights into root nodulation and disease resistanc.</title>
        <authorList>
            <person name="Jiang F."/>
        </authorList>
    </citation>
    <scope>NUCLEOTIDE SEQUENCE [LARGE SCALE GENOMIC DNA]</scope>
    <source>
        <strain evidence="2">LVBAO_FW01</strain>
        <tissue evidence="2">Leaves</tissue>
    </source>
</reference>
<dbReference type="AlphaFoldDB" id="A0AAN9PQS3"/>
<accession>A0AAN9PQS3</accession>
<gene>
    <name evidence="2" type="ORF">VNO77_44199</name>
</gene>
<name>A0AAN9PQS3_CANGL</name>
<keyword evidence="1" id="KW-0732">Signal</keyword>
<organism evidence="2 3">
    <name type="scientific">Canavalia gladiata</name>
    <name type="common">Sword bean</name>
    <name type="synonym">Dolichos gladiatus</name>
    <dbReference type="NCBI Taxonomy" id="3824"/>
    <lineage>
        <taxon>Eukaryota</taxon>
        <taxon>Viridiplantae</taxon>
        <taxon>Streptophyta</taxon>
        <taxon>Embryophyta</taxon>
        <taxon>Tracheophyta</taxon>
        <taxon>Spermatophyta</taxon>
        <taxon>Magnoliopsida</taxon>
        <taxon>eudicotyledons</taxon>
        <taxon>Gunneridae</taxon>
        <taxon>Pentapetalae</taxon>
        <taxon>rosids</taxon>
        <taxon>fabids</taxon>
        <taxon>Fabales</taxon>
        <taxon>Fabaceae</taxon>
        <taxon>Papilionoideae</taxon>
        <taxon>50 kb inversion clade</taxon>
        <taxon>NPAAA clade</taxon>
        <taxon>indigoferoid/millettioid clade</taxon>
        <taxon>Phaseoleae</taxon>
        <taxon>Canavalia</taxon>
    </lineage>
</organism>